<evidence type="ECO:0000256" key="19">
    <source>
        <dbReference type="ARBA" id="ARBA00023180"/>
    </source>
</evidence>
<dbReference type="FunFam" id="1.20.1440.180:FF:000002">
    <property type="entry name" value="Serine/threonine-protein kinase/endoribonuclease IRE1"/>
    <property type="match status" value="1"/>
</dbReference>
<dbReference type="SUPFAM" id="SSF50998">
    <property type="entry name" value="Quinoprotein alcohol dehydrogenase-like"/>
    <property type="match status" value="1"/>
</dbReference>
<evidence type="ECO:0000256" key="26">
    <source>
        <dbReference type="SAM" id="MobiDB-lite"/>
    </source>
</evidence>
<dbReference type="AlphaFoldDB" id="A0AA88CYK3"/>
<comment type="subcellular location">
    <subcellularLocation>
        <location evidence="1">Endoplasmic reticulum membrane</location>
        <topology evidence="1">Single-pass type I membrane protein</topology>
    </subcellularLocation>
</comment>
<dbReference type="Gene3D" id="1.10.510.10">
    <property type="entry name" value="Transferase(Phosphotransferase) domain 1"/>
    <property type="match status" value="1"/>
</dbReference>
<gene>
    <name evidence="30" type="ORF">TIFTF001_004852</name>
</gene>
<dbReference type="GO" id="GO:0005524">
    <property type="term" value="F:ATP binding"/>
    <property type="evidence" value="ECO:0007669"/>
    <property type="project" value="UniProtKB-KW"/>
</dbReference>
<dbReference type="InterPro" id="IPR008271">
    <property type="entry name" value="Ser/Thr_kinase_AS"/>
</dbReference>
<dbReference type="SMART" id="SM00580">
    <property type="entry name" value="PUG"/>
    <property type="match status" value="1"/>
</dbReference>
<evidence type="ECO:0000256" key="6">
    <source>
        <dbReference type="ARBA" id="ARBA00022692"/>
    </source>
</evidence>
<dbReference type="PROSITE" id="PS00108">
    <property type="entry name" value="PROTEIN_KINASE_ST"/>
    <property type="match status" value="1"/>
</dbReference>
<comment type="catalytic activity">
    <reaction evidence="24">
        <text>L-seryl-[protein] + ATP = O-phospho-L-seryl-[protein] + ADP + H(+)</text>
        <dbReference type="Rhea" id="RHEA:17989"/>
        <dbReference type="Rhea" id="RHEA-COMP:9863"/>
        <dbReference type="Rhea" id="RHEA-COMP:11604"/>
        <dbReference type="ChEBI" id="CHEBI:15378"/>
        <dbReference type="ChEBI" id="CHEBI:29999"/>
        <dbReference type="ChEBI" id="CHEBI:30616"/>
        <dbReference type="ChEBI" id="CHEBI:83421"/>
        <dbReference type="ChEBI" id="CHEBI:456216"/>
        <dbReference type="EC" id="2.7.11.1"/>
    </reaction>
</comment>
<evidence type="ECO:0000256" key="15">
    <source>
        <dbReference type="ARBA" id="ARBA00023015"/>
    </source>
</evidence>
<dbReference type="GO" id="GO:0009751">
    <property type="term" value="P:response to salicylic acid"/>
    <property type="evidence" value="ECO:0007669"/>
    <property type="project" value="UniProtKB-ARBA"/>
</dbReference>
<name>A0AA88CYK3_FICCA</name>
<evidence type="ECO:0000256" key="27">
    <source>
        <dbReference type="SAM" id="SignalP"/>
    </source>
</evidence>
<keyword evidence="12" id="KW-0067">ATP-binding</keyword>
<dbReference type="EC" id="2.7.11.1" evidence="2"/>
<keyword evidence="16" id="KW-0472">Membrane</keyword>
<dbReference type="GO" id="GO:0004674">
    <property type="term" value="F:protein serine/threonine kinase activity"/>
    <property type="evidence" value="ECO:0007669"/>
    <property type="project" value="UniProtKB-KW"/>
</dbReference>
<keyword evidence="10" id="KW-0378">Hydrolase</keyword>
<evidence type="ECO:0000256" key="8">
    <source>
        <dbReference type="ARBA" id="ARBA00022741"/>
    </source>
</evidence>
<keyword evidence="9" id="KW-0418">Kinase</keyword>
<dbReference type="PROSITE" id="PS51392">
    <property type="entry name" value="KEN"/>
    <property type="match status" value="1"/>
</dbReference>
<dbReference type="FunFam" id="1.10.510.10:FF:000463">
    <property type="entry name" value="Serine/threonine-protein kinase/endoribonuclease IRE1a"/>
    <property type="match status" value="1"/>
</dbReference>
<evidence type="ECO:0000259" key="28">
    <source>
        <dbReference type="PROSITE" id="PS50011"/>
    </source>
</evidence>
<keyword evidence="8" id="KW-0547">Nucleotide-binding</keyword>
<dbReference type="SUPFAM" id="SSF56112">
    <property type="entry name" value="Protein kinase-like (PK-like)"/>
    <property type="match status" value="1"/>
</dbReference>
<dbReference type="Pfam" id="PF06479">
    <property type="entry name" value="Ribonuc_2-5A"/>
    <property type="match status" value="1"/>
</dbReference>
<dbReference type="GO" id="GO:0036498">
    <property type="term" value="P:IRE1-mediated unfolded protein response"/>
    <property type="evidence" value="ECO:0007669"/>
    <property type="project" value="TreeGrafter"/>
</dbReference>
<dbReference type="GO" id="GO:0002376">
    <property type="term" value="P:immune system process"/>
    <property type="evidence" value="ECO:0007669"/>
    <property type="project" value="UniProtKB-KW"/>
</dbReference>
<keyword evidence="5" id="KW-0808">Transferase</keyword>
<keyword evidence="4" id="KW-0507">mRNA processing</keyword>
<reference evidence="30" key="1">
    <citation type="submission" date="2023-07" db="EMBL/GenBank/DDBJ databases">
        <title>draft genome sequence of fig (Ficus carica).</title>
        <authorList>
            <person name="Takahashi T."/>
            <person name="Nishimura K."/>
        </authorList>
    </citation>
    <scope>NUCLEOTIDE SEQUENCE</scope>
</reference>
<dbReference type="GO" id="GO:1990604">
    <property type="term" value="C:IRE1-TRAF2-ASK1 complex"/>
    <property type="evidence" value="ECO:0007669"/>
    <property type="project" value="TreeGrafter"/>
</dbReference>
<evidence type="ECO:0000256" key="3">
    <source>
        <dbReference type="ARBA" id="ARBA00022527"/>
    </source>
</evidence>
<evidence type="ECO:0000256" key="5">
    <source>
        <dbReference type="ARBA" id="ARBA00022679"/>
    </source>
</evidence>
<dbReference type="FunFam" id="3.30.200.20:FF:000077">
    <property type="entry name" value="Putative Serine/threonine-protein kinase/endoribonuclease IRE1"/>
    <property type="match status" value="1"/>
</dbReference>
<evidence type="ECO:0000256" key="22">
    <source>
        <dbReference type="ARBA" id="ARBA00023268"/>
    </source>
</evidence>
<evidence type="ECO:0000256" key="2">
    <source>
        <dbReference type="ARBA" id="ARBA00012513"/>
    </source>
</evidence>
<dbReference type="CDD" id="cd10422">
    <property type="entry name" value="RNase_Ire1"/>
    <property type="match status" value="1"/>
</dbReference>
<keyword evidence="22" id="KW-0511">Multifunctional enzyme</keyword>
<evidence type="ECO:0000256" key="4">
    <source>
        <dbReference type="ARBA" id="ARBA00022664"/>
    </source>
</evidence>
<evidence type="ECO:0000256" key="9">
    <source>
        <dbReference type="ARBA" id="ARBA00022777"/>
    </source>
</evidence>
<keyword evidence="31" id="KW-1185">Reference proteome</keyword>
<comment type="subunit">
    <text evidence="25">Homodimer; disulfide-linked. Dimer formation is driven by hydrophobic interactions within the N-terminal luminal domains and stabilized by disulfide bridges.</text>
</comment>
<dbReference type="InterPro" id="IPR015943">
    <property type="entry name" value="WD40/YVTN_repeat-like_dom_sf"/>
</dbReference>
<keyword evidence="21" id="KW-0834">Unfolded protein response</keyword>
<dbReference type="Gene3D" id="2.130.10.10">
    <property type="entry name" value="YVTN repeat-like/Quinoprotein amine dehydrogenase"/>
    <property type="match status" value="1"/>
</dbReference>
<dbReference type="GO" id="GO:0006397">
    <property type="term" value="P:mRNA processing"/>
    <property type="evidence" value="ECO:0007669"/>
    <property type="project" value="UniProtKB-KW"/>
</dbReference>
<evidence type="ECO:0000256" key="20">
    <source>
        <dbReference type="ARBA" id="ARBA00023187"/>
    </source>
</evidence>
<evidence type="ECO:0000256" key="12">
    <source>
        <dbReference type="ARBA" id="ARBA00022840"/>
    </source>
</evidence>
<keyword evidence="20" id="KW-0508">mRNA splicing</keyword>
<feature type="compositionally biased region" description="Basic residues" evidence="26">
    <location>
        <begin position="413"/>
        <end position="422"/>
    </location>
</feature>
<sequence>MRRSLIFLLLFKIVLVSVIGCFADSETSEASLSYPNPNIPNSFNSLLPRTPKNDVALVVDLDGKLYLADTTSRKVLWSRSSRLPIYSSYQNIPNTENGTSRDNNSSEPITDVFVDFSDDGKLYIFSKRHGQVMELPVSIDDYIRTTPHITEDGGVTLGSRTTTVLLVDAKSGKLIHTYSDAPYSRGIKNDDDDDDKQVVLRNDIEELVESDSENLEAVGQLLYIKRIDYVLQHYAPDNSQILWNLTFAEFDAFFRFPVSGNELGGGYKSDSKSVLSHQVKPMIFQIRNRRFREPLSIFDRLVGGLPAGESLPLPALKYNIFPRDIGLTPVASKSIPHREVLALPSTETNYSGISSRNASGVGEVIFTTALTKTIARSYLQYPISFSIACFVLYRFIMAWKKRKLNKEVQAGVPKKKKNRRSGNKNSNSSSKKSPNYSSDEHLLSEGSERKALLTFTKVVDDCLDNRKIGKLIVSKKEIAKGSNGTVVLEGIYDGRSVAVKRLVRTHHDVAVKEIQILIASDQHPNVVRWYGVEHDQDFVYLSLERCACNLNDLIYLYSECFQSQAITKDQYSEFSNENTVRFHKILENNKDIKFWKANGDPTLQLLKLMRDVVSGIAHLHQLGIIHRDLKPQNVLINKDSFLSAKLSDMGISKRLPEDKSSITQHATGYGSSGWQAPEQLLRQRQTLAVDLFSLGCVLFFCITGGKHPYGDTIERDINIVNDRKDLFLVENMPAAVDLFTRLLDPNPDLRLIHVPNAHTGKLTPGSGTWGPKAIDVMHHPFFWSPEVRLSFLRDASDRVELEDRENDSQLLNALESVADVALNGKWDEKMEAVFINNIGRYRRYKYDSIRDLLRVIRNKLNHYRELPREIQELLGPVPEGFDGYFSSRFPRLLIEVYKVMYVHCREEEFFLKYVTRNLI</sequence>
<dbReference type="GO" id="GO:0051082">
    <property type="term" value="F:unfolded protein binding"/>
    <property type="evidence" value="ECO:0007669"/>
    <property type="project" value="TreeGrafter"/>
</dbReference>
<dbReference type="InterPro" id="IPR011047">
    <property type="entry name" value="Quinoprotein_ADH-like_sf"/>
</dbReference>
<dbReference type="GO" id="GO:0004521">
    <property type="term" value="F:RNA endonuclease activity"/>
    <property type="evidence" value="ECO:0007669"/>
    <property type="project" value="InterPro"/>
</dbReference>
<dbReference type="InterPro" id="IPR010513">
    <property type="entry name" value="KEN_dom"/>
</dbReference>
<keyword evidence="15" id="KW-0805">Transcription regulation</keyword>
<evidence type="ECO:0000256" key="17">
    <source>
        <dbReference type="ARBA" id="ARBA00023157"/>
    </source>
</evidence>
<keyword evidence="6" id="KW-0812">Transmembrane</keyword>
<evidence type="ECO:0000256" key="7">
    <source>
        <dbReference type="ARBA" id="ARBA00022729"/>
    </source>
</evidence>
<feature type="region of interest" description="Disordered" evidence="26">
    <location>
        <begin position="409"/>
        <end position="440"/>
    </location>
</feature>
<dbReference type="EMBL" id="BTGU01000005">
    <property type="protein sequence ID" value="GMN34722.1"/>
    <property type="molecule type" value="Genomic_DNA"/>
</dbReference>
<feature type="domain" description="KEN" evidence="29">
    <location>
        <begin position="785"/>
        <end position="916"/>
    </location>
</feature>
<keyword evidence="14" id="KW-1133">Transmembrane helix</keyword>
<evidence type="ECO:0000256" key="13">
    <source>
        <dbReference type="ARBA" id="ARBA00022859"/>
    </source>
</evidence>
<evidence type="ECO:0000259" key="29">
    <source>
        <dbReference type="PROSITE" id="PS51392"/>
    </source>
</evidence>
<accession>A0AA88CYK3</accession>
<feature type="domain" description="Protein kinase" evidence="28">
    <location>
        <begin position="472"/>
        <end position="782"/>
    </location>
</feature>
<evidence type="ECO:0000313" key="30">
    <source>
        <dbReference type="EMBL" id="GMN34722.1"/>
    </source>
</evidence>
<dbReference type="Pfam" id="PF00069">
    <property type="entry name" value="Pkinase"/>
    <property type="match status" value="1"/>
</dbReference>
<dbReference type="GO" id="GO:0016787">
    <property type="term" value="F:hydrolase activity"/>
    <property type="evidence" value="ECO:0007669"/>
    <property type="project" value="UniProtKB-KW"/>
</dbReference>
<evidence type="ECO:0000256" key="18">
    <source>
        <dbReference type="ARBA" id="ARBA00023163"/>
    </source>
</evidence>
<dbReference type="InterPro" id="IPR011009">
    <property type="entry name" value="Kinase-like_dom_sf"/>
</dbReference>
<dbReference type="PROSITE" id="PS50011">
    <property type="entry name" value="PROTEIN_KINASE_DOM"/>
    <property type="match status" value="1"/>
</dbReference>
<evidence type="ECO:0000256" key="14">
    <source>
        <dbReference type="ARBA" id="ARBA00022989"/>
    </source>
</evidence>
<protein>
    <recommendedName>
        <fullName evidence="2">non-specific serine/threonine protein kinase</fullName>
        <ecNumber evidence="2">2.7.11.1</ecNumber>
    </recommendedName>
</protein>
<keyword evidence="18" id="KW-0804">Transcription</keyword>
<dbReference type="InterPro" id="IPR000719">
    <property type="entry name" value="Prot_kinase_dom"/>
</dbReference>
<proteinExistence type="predicted"/>
<feature type="compositionally biased region" description="Low complexity" evidence="26">
    <location>
        <begin position="423"/>
        <end position="437"/>
    </location>
</feature>
<dbReference type="Gene3D" id="3.30.200.20">
    <property type="entry name" value="Phosphorylase Kinase, domain 1"/>
    <property type="match status" value="1"/>
</dbReference>
<evidence type="ECO:0000256" key="24">
    <source>
        <dbReference type="ARBA" id="ARBA00048679"/>
    </source>
</evidence>
<dbReference type="InterPro" id="IPR045133">
    <property type="entry name" value="IRE1/2-like"/>
</dbReference>
<keyword evidence="11" id="KW-0256">Endoplasmic reticulum</keyword>
<keyword evidence="17" id="KW-1015">Disulfide bond</keyword>
<evidence type="ECO:0000256" key="21">
    <source>
        <dbReference type="ARBA" id="ARBA00023230"/>
    </source>
</evidence>
<keyword evidence="7 27" id="KW-0732">Signal</keyword>
<comment type="catalytic activity">
    <reaction evidence="23">
        <text>L-threonyl-[protein] + ATP = O-phospho-L-threonyl-[protein] + ADP + H(+)</text>
        <dbReference type="Rhea" id="RHEA:46608"/>
        <dbReference type="Rhea" id="RHEA-COMP:11060"/>
        <dbReference type="Rhea" id="RHEA-COMP:11605"/>
        <dbReference type="ChEBI" id="CHEBI:15378"/>
        <dbReference type="ChEBI" id="CHEBI:30013"/>
        <dbReference type="ChEBI" id="CHEBI:30616"/>
        <dbReference type="ChEBI" id="CHEBI:61977"/>
        <dbReference type="ChEBI" id="CHEBI:456216"/>
        <dbReference type="EC" id="2.7.11.1"/>
    </reaction>
</comment>
<dbReference type="SMART" id="SM00220">
    <property type="entry name" value="S_TKc"/>
    <property type="match status" value="1"/>
</dbReference>
<evidence type="ECO:0000256" key="25">
    <source>
        <dbReference type="ARBA" id="ARBA00065357"/>
    </source>
</evidence>
<evidence type="ECO:0000313" key="31">
    <source>
        <dbReference type="Proteomes" id="UP001187192"/>
    </source>
</evidence>
<feature type="chain" id="PRO_5041735871" description="non-specific serine/threonine protein kinase" evidence="27">
    <location>
        <begin position="24"/>
        <end position="919"/>
    </location>
</feature>
<evidence type="ECO:0000256" key="16">
    <source>
        <dbReference type="ARBA" id="ARBA00023136"/>
    </source>
</evidence>
<dbReference type="PANTHER" id="PTHR13954:SF27">
    <property type="entry name" value="SERINE_THREONINE-PROTEIN KINASE_ENDORIBONUCLEASE IRE1B"/>
    <property type="match status" value="1"/>
</dbReference>
<evidence type="ECO:0000256" key="23">
    <source>
        <dbReference type="ARBA" id="ARBA00047899"/>
    </source>
</evidence>
<evidence type="ECO:0000256" key="11">
    <source>
        <dbReference type="ARBA" id="ARBA00022824"/>
    </source>
</evidence>
<keyword evidence="13" id="KW-0391">Immunity</keyword>
<comment type="caution">
    <text evidence="30">The sequence shown here is derived from an EMBL/GenBank/DDBJ whole genome shotgun (WGS) entry which is preliminary data.</text>
</comment>
<organism evidence="30 31">
    <name type="scientific">Ficus carica</name>
    <name type="common">Common fig</name>
    <dbReference type="NCBI Taxonomy" id="3494"/>
    <lineage>
        <taxon>Eukaryota</taxon>
        <taxon>Viridiplantae</taxon>
        <taxon>Streptophyta</taxon>
        <taxon>Embryophyta</taxon>
        <taxon>Tracheophyta</taxon>
        <taxon>Spermatophyta</taxon>
        <taxon>Magnoliopsida</taxon>
        <taxon>eudicotyledons</taxon>
        <taxon>Gunneridae</taxon>
        <taxon>Pentapetalae</taxon>
        <taxon>rosids</taxon>
        <taxon>fabids</taxon>
        <taxon>Rosales</taxon>
        <taxon>Moraceae</taxon>
        <taxon>Ficeae</taxon>
        <taxon>Ficus</taxon>
    </lineage>
</organism>
<dbReference type="GO" id="GO:0008380">
    <property type="term" value="P:RNA splicing"/>
    <property type="evidence" value="ECO:0007669"/>
    <property type="project" value="UniProtKB-KW"/>
</dbReference>
<keyword evidence="19" id="KW-0325">Glycoprotein</keyword>
<evidence type="ECO:0000256" key="1">
    <source>
        <dbReference type="ARBA" id="ARBA00004115"/>
    </source>
</evidence>
<feature type="signal peptide" evidence="27">
    <location>
        <begin position="1"/>
        <end position="23"/>
    </location>
</feature>
<dbReference type="Gene3D" id="1.20.1440.180">
    <property type="entry name" value="KEN domain"/>
    <property type="match status" value="1"/>
</dbReference>
<dbReference type="Proteomes" id="UP001187192">
    <property type="component" value="Unassembled WGS sequence"/>
</dbReference>
<dbReference type="GO" id="GO:0042742">
    <property type="term" value="P:defense response to bacterium"/>
    <property type="evidence" value="ECO:0007669"/>
    <property type="project" value="UniProtKB-ARBA"/>
</dbReference>
<dbReference type="PANTHER" id="PTHR13954">
    <property type="entry name" value="IRE1-RELATED"/>
    <property type="match status" value="1"/>
</dbReference>
<evidence type="ECO:0000256" key="10">
    <source>
        <dbReference type="ARBA" id="ARBA00022801"/>
    </source>
</evidence>
<dbReference type="InterPro" id="IPR038357">
    <property type="entry name" value="KEN_sf"/>
</dbReference>
<keyword evidence="3" id="KW-0723">Serine/threonine-protein kinase</keyword>